<accession>A0AAD4N5Z6</accession>
<organism evidence="2 3">
    <name type="scientific">Ditylenchus destructor</name>
    <dbReference type="NCBI Taxonomy" id="166010"/>
    <lineage>
        <taxon>Eukaryota</taxon>
        <taxon>Metazoa</taxon>
        <taxon>Ecdysozoa</taxon>
        <taxon>Nematoda</taxon>
        <taxon>Chromadorea</taxon>
        <taxon>Rhabditida</taxon>
        <taxon>Tylenchina</taxon>
        <taxon>Tylenchomorpha</taxon>
        <taxon>Sphaerularioidea</taxon>
        <taxon>Anguinidae</taxon>
        <taxon>Anguininae</taxon>
        <taxon>Ditylenchus</taxon>
    </lineage>
</organism>
<dbReference type="EMBL" id="JAKKPZ010000008">
    <property type="protein sequence ID" value="KAI1718256.1"/>
    <property type="molecule type" value="Genomic_DNA"/>
</dbReference>
<keyword evidence="3" id="KW-1185">Reference proteome</keyword>
<proteinExistence type="predicted"/>
<evidence type="ECO:0000256" key="1">
    <source>
        <dbReference type="SAM" id="MobiDB-lite"/>
    </source>
</evidence>
<sequence length="295" mass="33573">MAPVPSSLAFTGHTLRDSLALFTRRELCTLSAICRRFDNAITAKFPSAPFLIFEDLLFDEGVWNMTDLPDEIDEAVVPSPTALYLRFRNVEIFLQNSMVDMLQSVCHVWEQGNVEIFCNDIISPTEILAKSVSNCIRLNIYGIGDLSIIKNLLPGNCEKIIVEDHICGSLSSLPLDDMVEFLFKPSRRFRYLELLSIKVQHRFPDFEKCVKFVEMVKQKFMEATHPVRFHFAITIEDCEEKIYPDDFTVHNATIKQDMSLNSWNGELEINAPPDCSGSDHDDSDSTSEDESEDDS</sequence>
<dbReference type="Proteomes" id="UP001201812">
    <property type="component" value="Unassembled WGS sequence"/>
</dbReference>
<feature type="compositionally biased region" description="Acidic residues" evidence="1">
    <location>
        <begin position="281"/>
        <end position="295"/>
    </location>
</feature>
<feature type="region of interest" description="Disordered" evidence="1">
    <location>
        <begin position="267"/>
        <end position="295"/>
    </location>
</feature>
<evidence type="ECO:0000313" key="2">
    <source>
        <dbReference type="EMBL" id="KAI1718256.1"/>
    </source>
</evidence>
<evidence type="ECO:0000313" key="3">
    <source>
        <dbReference type="Proteomes" id="UP001201812"/>
    </source>
</evidence>
<reference evidence="2" key="1">
    <citation type="submission" date="2022-01" db="EMBL/GenBank/DDBJ databases">
        <title>Genome Sequence Resource for Two Populations of Ditylenchus destructor, the Migratory Endoparasitic Phytonematode.</title>
        <authorList>
            <person name="Zhang H."/>
            <person name="Lin R."/>
            <person name="Xie B."/>
        </authorList>
    </citation>
    <scope>NUCLEOTIDE SEQUENCE</scope>
    <source>
        <strain evidence="2">BazhouSP</strain>
    </source>
</reference>
<protein>
    <submittedName>
        <fullName evidence="2">Uncharacterized protein</fullName>
    </submittedName>
</protein>
<name>A0AAD4N5Z6_9BILA</name>
<dbReference type="AlphaFoldDB" id="A0AAD4N5Z6"/>
<gene>
    <name evidence="2" type="ORF">DdX_06676</name>
</gene>
<comment type="caution">
    <text evidence="2">The sequence shown here is derived from an EMBL/GenBank/DDBJ whole genome shotgun (WGS) entry which is preliminary data.</text>
</comment>